<gene>
    <name evidence="1" type="ORF">SMD27_07340</name>
</gene>
<dbReference type="SUPFAM" id="SSF53335">
    <property type="entry name" value="S-adenosyl-L-methionine-dependent methyltransferases"/>
    <property type="match status" value="1"/>
</dbReference>
<comment type="caution">
    <text evidence="1">The sequence shown here is derived from an EMBL/GenBank/DDBJ whole genome shotgun (WGS) entry which is preliminary data.</text>
</comment>
<organism evidence="1 2">
    <name type="scientific">Dongia soli</name>
    <dbReference type="NCBI Taxonomy" id="600628"/>
    <lineage>
        <taxon>Bacteria</taxon>
        <taxon>Pseudomonadati</taxon>
        <taxon>Pseudomonadota</taxon>
        <taxon>Alphaproteobacteria</taxon>
        <taxon>Rhodospirillales</taxon>
        <taxon>Dongiaceae</taxon>
        <taxon>Dongia</taxon>
    </lineage>
</organism>
<dbReference type="EMBL" id="JAXCLW010000002">
    <property type="protein sequence ID" value="MDY0882650.1"/>
    <property type="molecule type" value="Genomic_DNA"/>
</dbReference>
<evidence type="ECO:0000313" key="1">
    <source>
        <dbReference type="EMBL" id="MDY0882650.1"/>
    </source>
</evidence>
<evidence type="ECO:0000313" key="2">
    <source>
        <dbReference type="Proteomes" id="UP001279642"/>
    </source>
</evidence>
<keyword evidence="2" id="KW-1185">Reference proteome</keyword>
<dbReference type="InterPro" id="IPR029063">
    <property type="entry name" value="SAM-dependent_MTases_sf"/>
</dbReference>
<sequence length="242" mass="26606">MAMNVAVLDALLKVANQFAGEKRVASLGYPDLLVTHERLVGFFGADVLASAARRPDLDRILSLHGLTGQMNCVYDTIGLLASRGIHMDCLDIVATRGSEIVVDLNEQIPSELVGQYEIVFDGGTMEHCFNVPQVLKNILAMTKVGGYIVHVNPLNMFNHGFYSFSPTFYHDFYSQGGHRLAAAIHGFNGPSLAPNVFTLPTVQRFDKAPERASLIVIAQKMVERDAGWPVQTKYLTMIPKQA</sequence>
<accession>A0ABU5EAP4</accession>
<dbReference type="Proteomes" id="UP001279642">
    <property type="component" value="Unassembled WGS sequence"/>
</dbReference>
<proteinExistence type="predicted"/>
<name>A0ABU5EAP4_9PROT</name>
<dbReference type="RefSeq" id="WP_320507718.1">
    <property type="nucleotide sequence ID" value="NZ_JAXCLW010000002.1"/>
</dbReference>
<reference evidence="1 2" key="1">
    <citation type="journal article" date="2016" name="Antonie Van Leeuwenhoek">
        <title>Dongia soli sp. nov., isolated from soil from Dokdo, Korea.</title>
        <authorList>
            <person name="Kim D.U."/>
            <person name="Lee H."/>
            <person name="Kim H."/>
            <person name="Kim S.G."/>
            <person name="Ka J.O."/>
        </authorList>
    </citation>
    <scope>NUCLEOTIDE SEQUENCE [LARGE SCALE GENOMIC DNA]</scope>
    <source>
        <strain evidence="1 2">D78</strain>
    </source>
</reference>
<evidence type="ECO:0008006" key="3">
    <source>
        <dbReference type="Google" id="ProtNLM"/>
    </source>
</evidence>
<protein>
    <recommendedName>
        <fullName evidence="3">Methyltransferase family protein</fullName>
    </recommendedName>
</protein>